<sequence>MLPAVGLFCLAAPAARAQAVTAGPDSVRVQAGPTVADSLRRNQRLLGMRVTRPQKAVLLAAMLPGAGQVYNHKYWKLPLVYGALGGTVAAEVFYWQRYREFKRGVDARRNRQNGLTGPESVDTGTRSGVYTQDAAGDAQQFNALRFYRSNRDVFFAYIGLAYGAQILDALVDAHLYDFDVSDNLSLNVQPYALPVPGSPSFGLAFTFTPRTAAKSVVPRRF</sequence>
<evidence type="ECO:0000256" key="1">
    <source>
        <dbReference type="SAM" id="SignalP"/>
    </source>
</evidence>
<keyword evidence="4" id="KW-1185">Reference proteome</keyword>
<name>A0A328BJL9_9BACT</name>
<feature type="chain" id="PRO_5016389295" description="DUF5683 domain-containing protein" evidence="1">
    <location>
        <begin position="18"/>
        <end position="221"/>
    </location>
</feature>
<dbReference type="EMBL" id="QHKM01000005">
    <property type="protein sequence ID" value="RAK65168.1"/>
    <property type="molecule type" value="Genomic_DNA"/>
</dbReference>
<evidence type="ECO:0000259" key="2">
    <source>
        <dbReference type="Pfam" id="PF18935"/>
    </source>
</evidence>
<feature type="domain" description="DUF5683" evidence="2">
    <location>
        <begin position="51"/>
        <end position="207"/>
    </location>
</feature>
<comment type="caution">
    <text evidence="3">The sequence shown here is derived from an EMBL/GenBank/DDBJ whole genome shotgun (WGS) entry which is preliminary data.</text>
</comment>
<dbReference type="InterPro" id="IPR043738">
    <property type="entry name" value="DUF5683"/>
</dbReference>
<dbReference type="Proteomes" id="UP000248553">
    <property type="component" value="Unassembled WGS sequence"/>
</dbReference>
<proteinExistence type="predicted"/>
<keyword evidence="1" id="KW-0732">Signal</keyword>
<evidence type="ECO:0000313" key="3">
    <source>
        <dbReference type="EMBL" id="RAK65168.1"/>
    </source>
</evidence>
<dbReference type="AlphaFoldDB" id="A0A328BJL9"/>
<feature type="signal peptide" evidence="1">
    <location>
        <begin position="1"/>
        <end position="17"/>
    </location>
</feature>
<dbReference type="Pfam" id="PF18935">
    <property type="entry name" value="DUF5683"/>
    <property type="match status" value="1"/>
</dbReference>
<gene>
    <name evidence="3" type="ORF">DLM85_16655</name>
</gene>
<reference evidence="4" key="1">
    <citation type="submission" date="2018-05" db="EMBL/GenBank/DDBJ databases">
        <authorList>
            <person name="Nie L."/>
        </authorList>
    </citation>
    <scope>NUCLEOTIDE SEQUENCE [LARGE SCALE GENOMIC DNA]</scope>
    <source>
        <strain evidence="4">NL</strain>
    </source>
</reference>
<protein>
    <recommendedName>
        <fullName evidence="2">DUF5683 domain-containing protein</fullName>
    </recommendedName>
</protein>
<organism evidence="3 4">
    <name type="scientific">Hymenobacter edaphi</name>
    <dbReference type="NCBI Taxonomy" id="2211146"/>
    <lineage>
        <taxon>Bacteria</taxon>
        <taxon>Pseudomonadati</taxon>
        <taxon>Bacteroidota</taxon>
        <taxon>Cytophagia</taxon>
        <taxon>Cytophagales</taxon>
        <taxon>Hymenobacteraceae</taxon>
        <taxon>Hymenobacter</taxon>
    </lineage>
</organism>
<accession>A0A328BJL9</accession>
<evidence type="ECO:0000313" key="4">
    <source>
        <dbReference type="Proteomes" id="UP000248553"/>
    </source>
</evidence>